<evidence type="ECO:0000313" key="4">
    <source>
        <dbReference type="EMBL" id="SVP90493.1"/>
    </source>
</evidence>
<feature type="transmembrane region" description="Helical" evidence="1">
    <location>
        <begin position="12"/>
        <end position="36"/>
    </location>
</feature>
<dbReference type="VEuPathDB" id="PiroplasmaDB:TA09720"/>
<dbReference type="GeneID" id="3864334"/>
<name>Q4UJ54_THEAN</name>
<evidence type="ECO:0000313" key="2">
    <source>
        <dbReference type="EMBL" id="CAI72885.1"/>
    </source>
</evidence>
<reference evidence="2 5" key="1">
    <citation type="journal article" date="2005" name="Science">
        <title>Genome of the host-cell transforming parasite Theileria annulata compared with T. parva.</title>
        <authorList>
            <person name="Pain A."/>
            <person name="Renauld H."/>
            <person name="Berriman M."/>
            <person name="Murphy L."/>
            <person name="Yeats C.A."/>
            <person name="Weir W."/>
            <person name="Kerhornou A."/>
            <person name="Aslett M."/>
            <person name="Bishop R."/>
            <person name="Bouchier C."/>
            <person name="Cochet M."/>
            <person name="Coulson R.M.R."/>
            <person name="Cronin A."/>
            <person name="de Villiers E.P."/>
            <person name="Fraser A."/>
            <person name="Fosker N."/>
            <person name="Gardner M."/>
            <person name="Goble A."/>
            <person name="Griffiths-Jones S."/>
            <person name="Harris D.E."/>
            <person name="Katzer F."/>
            <person name="Larke N."/>
            <person name="Lord A."/>
            <person name="Maser P."/>
            <person name="McKellar S."/>
            <person name="Mooney P."/>
            <person name="Morton F."/>
            <person name="Nene V."/>
            <person name="O'Neil S."/>
            <person name="Price C."/>
            <person name="Quail M.A."/>
            <person name="Rabbinowitsch E."/>
            <person name="Rawlings N.D."/>
            <person name="Rutter S."/>
            <person name="Saunders D."/>
            <person name="Seeger K."/>
            <person name="Shah T."/>
            <person name="Squares R."/>
            <person name="Squares S."/>
            <person name="Tivey A."/>
            <person name="Walker A.R."/>
            <person name="Woodward J."/>
            <person name="Dobbelaere D.A.E."/>
            <person name="Langsley G."/>
            <person name="Rajandream M.A."/>
            <person name="McKeever D."/>
            <person name="Shiels B."/>
            <person name="Tait A."/>
            <person name="Barrell B.G."/>
            <person name="Hall N."/>
        </authorList>
    </citation>
    <scope>NUCLEOTIDE SEQUENCE [LARGE SCALE GENOMIC DNA]</scope>
    <source>
        <strain evidence="5">Ankara</strain>
        <strain evidence="2">Ankara isolate clone C9</strain>
    </source>
</reference>
<keyword evidence="5" id="KW-1185">Reference proteome</keyword>
<keyword evidence="1" id="KW-0812">Transmembrane</keyword>
<dbReference type="OMA" id="YELIFSC"/>
<dbReference type="AlphaFoldDB" id="Q4UJ54"/>
<gene>
    <name evidence="2" type="ORF">TA09720</name>
    <name evidence="3" type="ORF">TAT_000120500</name>
    <name evidence="4" type="ORF">TAV_000120000</name>
</gene>
<evidence type="ECO:0000313" key="5">
    <source>
        <dbReference type="Proteomes" id="UP000001950"/>
    </source>
</evidence>
<dbReference type="eggNOG" id="ENOG502STUF">
    <property type="taxonomic scope" value="Eukaryota"/>
</dbReference>
<evidence type="ECO:0000313" key="3">
    <source>
        <dbReference type="EMBL" id="SVP89351.1"/>
    </source>
</evidence>
<dbReference type="EMBL" id="CR940347">
    <property type="protein sequence ID" value="CAI72885.1"/>
    <property type="molecule type" value="Genomic_DNA"/>
</dbReference>
<organism evidence="2 5">
    <name type="scientific">Theileria annulata</name>
    <dbReference type="NCBI Taxonomy" id="5874"/>
    <lineage>
        <taxon>Eukaryota</taxon>
        <taxon>Sar</taxon>
        <taxon>Alveolata</taxon>
        <taxon>Apicomplexa</taxon>
        <taxon>Aconoidasida</taxon>
        <taxon>Piroplasmida</taxon>
        <taxon>Theileriidae</taxon>
        <taxon>Theileria</taxon>
    </lineage>
</organism>
<keyword evidence="1" id="KW-1133">Transmembrane helix</keyword>
<dbReference type="KEGG" id="tan:TA09720"/>
<reference evidence="3" key="2">
    <citation type="submission" date="2018-07" db="EMBL/GenBank/DDBJ databases">
        <authorList>
            <person name="Quirk P.G."/>
            <person name="Krulwich T.A."/>
        </authorList>
    </citation>
    <scope>NUCLEOTIDE SEQUENCE</scope>
    <source>
        <strain evidence="3">Anand</strain>
    </source>
</reference>
<proteinExistence type="predicted"/>
<dbReference type="Proteomes" id="UP000001950">
    <property type="component" value="Chromosome 1"/>
</dbReference>
<dbReference type="EMBL" id="UIVT01000001">
    <property type="protein sequence ID" value="SVP89351.1"/>
    <property type="molecule type" value="Genomic_DNA"/>
</dbReference>
<dbReference type="RefSeq" id="XP_953563.1">
    <property type="nucleotide sequence ID" value="XM_948470.1"/>
</dbReference>
<dbReference type="EMBL" id="UIVS01000001">
    <property type="protein sequence ID" value="SVP90493.1"/>
    <property type="molecule type" value="Genomic_DNA"/>
</dbReference>
<dbReference type="OrthoDB" id="371576at2759"/>
<dbReference type="InParanoid" id="Q4UJ54"/>
<accession>Q4UJ54</accession>
<keyword evidence="1" id="KW-0472">Membrane</keyword>
<sequence length="255" mass="29788">MNNKNEFSYRILLIFIHIIFVLVILSSGSLTGLYYFKPFIHVGLKYPQEQINIWNITLSDTNLILTGGNFKTNIAFYNTSIFPITYEPQQVDLFYYPIGEQPSCMLLHSSDYHFDPMSDSCSISKIYNTINQNNDSFFKISDLKITMGSSGWDFSIPKYKELIWNIGFEVPYEDLSSIKRIYMDCVKFNRVLFSILLKGNVLNYLFMRKEIDTTFELLIPMECSIDPNIHNLFHSHNAPNHSIIFNNLKHTSFKF</sequence>
<evidence type="ECO:0000256" key="1">
    <source>
        <dbReference type="SAM" id="Phobius"/>
    </source>
</evidence>
<protein>
    <submittedName>
        <fullName evidence="2">Uncharacterized protein</fullName>
    </submittedName>
</protein>